<name>A0ABT8Y5U4_9SPHN</name>
<comment type="caution">
    <text evidence="1">The sequence shown here is derived from an EMBL/GenBank/DDBJ whole genome shotgun (WGS) entry which is preliminary data.</text>
</comment>
<sequence length="329" mass="35341">MNSDEQGSTELEHVREVVFTGLSHPADSAVFEFCSRILRAGDPPIAARLITGPSDPAPEDAILRVQIRSETLDAVRLAVTAHVPGSAAKRQCYAEAGRQGALRPDLAVLSIERVLCDPLESMRSLGQSAGISFTPAQIEAARCGFLELQQRAAPHLHPLRYLESCGGGADPAPSATASHMDLPIDIAFLNDLDEGAPILVLAHDRERMFTALAADLDRLDVIAIGLPPAEEQEALANPVANPHTEWPDLAPFQPRLLYMHEMRDHPDLPAVLAWALDQLPPGGRLAGSEADAAAMHQLIAGLTRRDGGDIDFILDGARWAAVPPAYWNA</sequence>
<proteinExistence type="predicted"/>
<evidence type="ECO:0000313" key="2">
    <source>
        <dbReference type="Proteomes" id="UP001169764"/>
    </source>
</evidence>
<gene>
    <name evidence="1" type="ORF">Q4F19_04705</name>
</gene>
<keyword evidence="2" id="KW-1185">Reference proteome</keyword>
<accession>A0ABT8Y5U4</accession>
<protein>
    <submittedName>
        <fullName evidence="1">Uncharacterized protein</fullName>
    </submittedName>
</protein>
<dbReference type="RefSeq" id="WP_303540308.1">
    <property type="nucleotide sequence ID" value="NZ_JAUOTP010000002.1"/>
</dbReference>
<dbReference type="Proteomes" id="UP001169764">
    <property type="component" value="Unassembled WGS sequence"/>
</dbReference>
<evidence type="ECO:0000313" key="1">
    <source>
        <dbReference type="EMBL" id="MDO6413676.1"/>
    </source>
</evidence>
<dbReference type="EMBL" id="JAUOTP010000002">
    <property type="protein sequence ID" value="MDO6413676.1"/>
    <property type="molecule type" value="Genomic_DNA"/>
</dbReference>
<reference evidence="1" key="1">
    <citation type="submission" date="2023-07" db="EMBL/GenBank/DDBJ databases">
        <authorList>
            <person name="Kim M."/>
        </authorList>
    </citation>
    <scope>NUCLEOTIDE SEQUENCE</scope>
    <source>
        <strain evidence="1">BIUV-7</strain>
    </source>
</reference>
<organism evidence="1 2">
    <name type="scientific">Sphingomonas natans</name>
    <dbReference type="NCBI Taxonomy" id="3063330"/>
    <lineage>
        <taxon>Bacteria</taxon>
        <taxon>Pseudomonadati</taxon>
        <taxon>Pseudomonadota</taxon>
        <taxon>Alphaproteobacteria</taxon>
        <taxon>Sphingomonadales</taxon>
        <taxon>Sphingomonadaceae</taxon>
        <taxon>Sphingomonas</taxon>
    </lineage>
</organism>